<evidence type="ECO:0000313" key="6">
    <source>
        <dbReference type="Proteomes" id="UP000596742"/>
    </source>
</evidence>
<keyword evidence="6" id="KW-1185">Reference proteome</keyword>
<organism evidence="5 6">
    <name type="scientific">Mytilus galloprovincialis</name>
    <name type="common">Mediterranean mussel</name>
    <dbReference type="NCBI Taxonomy" id="29158"/>
    <lineage>
        <taxon>Eukaryota</taxon>
        <taxon>Metazoa</taxon>
        <taxon>Spiralia</taxon>
        <taxon>Lophotrochozoa</taxon>
        <taxon>Mollusca</taxon>
        <taxon>Bivalvia</taxon>
        <taxon>Autobranchia</taxon>
        <taxon>Pteriomorphia</taxon>
        <taxon>Mytilida</taxon>
        <taxon>Mytiloidea</taxon>
        <taxon>Mytilidae</taxon>
        <taxon>Mytilinae</taxon>
        <taxon>Mytilus</taxon>
    </lineage>
</organism>
<keyword evidence="1 3" id="KW-1015">Disulfide bond</keyword>
<dbReference type="Pfam" id="PF00530">
    <property type="entry name" value="SRCR"/>
    <property type="match status" value="1"/>
</dbReference>
<name>A0A8B6DEE7_MYTGA</name>
<dbReference type="PROSITE" id="PS50287">
    <property type="entry name" value="SRCR_2"/>
    <property type="match status" value="1"/>
</dbReference>
<dbReference type="EMBL" id="UYJE01003289">
    <property type="protein sequence ID" value="VDI18034.1"/>
    <property type="molecule type" value="Genomic_DNA"/>
</dbReference>
<dbReference type="Proteomes" id="UP000596742">
    <property type="component" value="Unassembled WGS sequence"/>
</dbReference>
<feature type="disulfide bond" evidence="3">
    <location>
        <begin position="123"/>
        <end position="133"/>
    </location>
</feature>
<dbReference type="SUPFAM" id="SSF56487">
    <property type="entry name" value="SRCR-like"/>
    <property type="match status" value="1"/>
</dbReference>
<evidence type="ECO:0000259" key="4">
    <source>
        <dbReference type="PROSITE" id="PS50287"/>
    </source>
</evidence>
<keyword evidence="2" id="KW-0325">Glycoprotein</keyword>
<proteinExistence type="predicted"/>
<accession>A0A8B6DEE7</accession>
<dbReference type="AlphaFoldDB" id="A0A8B6DEE7"/>
<evidence type="ECO:0000313" key="5">
    <source>
        <dbReference type="EMBL" id="VDI18034.1"/>
    </source>
</evidence>
<dbReference type="GO" id="GO:0016020">
    <property type="term" value="C:membrane"/>
    <property type="evidence" value="ECO:0007669"/>
    <property type="project" value="InterPro"/>
</dbReference>
<dbReference type="Gene3D" id="3.10.250.10">
    <property type="entry name" value="SRCR-like domain"/>
    <property type="match status" value="1"/>
</dbReference>
<protein>
    <recommendedName>
        <fullName evidence="4">SRCR domain-containing protein</fullName>
    </recommendedName>
</protein>
<dbReference type="PANTHER" id="PTHR48071:SF28">
    <property type="entry name" value="SRCR DOMAIN-CONTAINING PROTEIN"/>
    <property type="match status" value="1"/>
</dbReference>
<dbReference type="OrthoDB" id="10066015at2759"/>
<dbReference type="PRINTS" id="PR00258">
    <property type="entry name" value="SPERACTRCPTR"/>
</dbReference>
<feature type="domain" description="SRCR" evidence="4">
    <location>
        <begin position="56"/>
        <end position="154"/>
    </location>
</feature>
<comment type="caution">
    <text evidence="3">Lacks conserved residue(s) required for the propagation of feature annotation.</text>
</comment>
<dbReference type="InterPro" id="IPR036772">
    <property type="entry name" value="SRCR-like_dom_sf"/>
</dbReference>
<comment type="caution">
    <text evidence="5">The sequence shown here is derived from an EMBL/GenBank/DDBJ whole genome shotgun (WGS) entry which is preliminary data.</text>
</comment>
<evidence type="ECO:0000256" key="1">
    <source>
        <dbReference type="ARBA" id="ARBA00023157"/>
    </source>
</evidence>
<gene>
    <name evidence="5" type="ORF">MGAL_10B060061</name>
</gene>
<dbReference type="SMART" id="SM00202">
    <property type="entry name" value="SR"/>
    <property type="match status" value="1"/>
</dbReference>
<dbReference type="InterPro" id="IPR001190">
    <property type="entry name" value="SRCR"/>
</dbReference>
<dbReference type="PANTHER" id="PTHR48071">
    <property type="entry name" value="SRCR DOMAIN-CONTAINING PROTEIN"/>
    <property type="match status" value="1"/>
</dbReference>
<evidence type="ECO:0000256" key="3">
    <source>
        <dbReference type="PROSITE-ProRule" id="PRU00196"/>
    </source>
</evidence>
<dbReference type="FunFam" id="3.10.250.10:FF:000011">
    <property type="entry name" value="Scavenger receptor class A member 5"/>
    <property type="match status" value="1"/>
</dbReference>
<reference evidence="5" key="1">
    <citation type="submission" date="2018-11" db="EMBL/GenBank/DDBJ databases">
        <authorList>
            <person name="Alioto T."/>
            <person name="Alioto T."/>
        </authorList>
    </citation>
    <scope>NUCLEOTIDE SEQUENCE</scope>
</reference>
<dbReference type="PROSITE" id="PS00420">
    <property type="entry name" value="SRCR_1"/>
    <property type="match status" value="1"/>
</dbReference>
<evidence type="ECO:0000256" key="2">
    <source>
        <dbReference type="ARBA" id="ARBA00023180"/>
    </source>
</evidence>
<sequence>MLAKEIVQEKQWAKRGTNHGLISNVGIRERFTGEQREIITVIDQKAEVACTSTDSIRLVNGSYPDEGRLEIYHNGIWGTVCDDDFDCAAAMVVCRQLGYRTGFSLGNSVTDGQGKIWLDSIHCNGSESNITSCPHQSWGSHDCVHSEDVGVHCFSSYRLNYQYELYFDLQHCNETSWDKNHCDSSCCAESRRSETTEESSNNLNKIIPFVTTYNPRDYDIFSFMRQIETNLHKSERMDKVLQKRRLSTAKDSRKF</sequence>